<feature type="region of interest" description="Disordered" evidence="1">
    <location>
        <begin position="185"/>
        <end position="208"/>
    </location>
</feature>
<evidence type="ECO:0000313" key="3">
    <source>
        <dbReference type="Proteomes" id="UP000799423"/>
    </source>
</evidence>
<keyword evidence="3" id="KW-1185">Reference proteome</keyword>
<feature type="compositionally biased region" description="Basic and acidic residues" evidence="1">
    <location>
        <begin position="185"/>
        <end position="206"/>
    </location>
</feature>
<dbReference type="OrthoDB" id="10546989at2759"/>
<sequence length="352" mass="39751">MEALGAGLAIASLTLQLVDGIERFQAFRDESRDPTIRLQDLVCQLQSVRCLLEQIEMVECSAGYKGDLANAGAWQYELDKSKMRLGELTSLISKYEAGSCVMTGKGGRRRVRIRNYIKIYAKQKKIRQYAEKLDRTRAVVHDYFNITILSQISEIQYRQRTSALVTNMPLSNYDYQNSQLVCNEHDPRSGLRSGTRYDSKTTDSRKQVHAPKVVMAATEIIINHCAGEGTFNMRNTQNFEQVLQGAKVTMIKQTFNKKRFKKSTIPRIRNEVALPSTPNEVVSTSGENNIRRQNLGTGTSRVTINATAPDEDMTYNTNQHQEFGSVVGEIIMIEQSFSKVDVDEPESEDEGQ</sequence>
<dbReference type="AlphaFoldDB" id="A0A6A7BLG6"/>
<evidence type="ECO:0008006" key="4">
    <source>
        <dbReference type="Google" id="ProtNLM"/>
    </source>
</evidence>
<evidence type="ECO:0000256" key="1">
    <source>
        <dbReference type="SAM" id="MobiDB-lite"/>
    </source>
</evidence>
<organism evidence="2 3">
    <name type="scientific">Plenodomus tracheiphilus IPT5</name>
    <dbReference type="NCBI Taxonomy" id="1408161"/>
    <lineage>
        <taxon>Eukaryota</taxon>
        <taxon>Fungi</taxon>
        <taxon>Dikarya</taxon>
        <taxon>Ascomycota</taxon>
        <taxon>Pezizomycotina</taxon>
        <taxon>Dothideomycetes</taxon>
        <taxon>Pleosporomycetidae</taxon>
        <taxon>Pleosporales</taxon>
        <taxon>Pleosporineae</taxon>
        <taxon>Leptosphaeriaceae</taxon>
        <taxon>Plenodomus</taxon>
    </lineage>
</organism>
<accession>A0A6A7BLG6</accession>
<dbReference type="Proteomes" id="UP000799423">
    <property type="component" value="Unassembled WGS sequence"/>
</dbReference>
<evidence type="ECO:0000313" key="2">
    <source>
        <dbReference type="EMBL" id="KAF2856271.1"/>
    </source>
</evidence>
<name>A0A6A7BLG6_9PLEO</name>
<protein>
    <recommendedName>
        <fullName evidence="4">Fungal N-terminal domain-containing protein</fullName>
    </recommendedName>
</protein>
<reference evidence="2" key="1">
    <citation type="submission" date="2020-01" db="EMBL/GenBank/DDBJ databases">
        <authorList>
            <consortium name="DOE Joint Genome Institute"/>
            <person name="Haridas S."/>
            <person name="Albert R."/>
            <person name="Binder M."/>
            <person name="Bloem J."/>
            <person name="Labutti K."/>
            <person name="Salamov A."/>
            <person name="Andreopoulos B."/>
            <person name="Baker S.E."/>
            <person name="Barry K."/>
            <person name="Bills G."/>
            <person name="Bluhm B.H."/>
            <person name="Cannon C."/>
            <person name="Castanera R."/>
            <person name="Culley D.E."/>
            <person name="Daum C."/>
            <person name="Ezra D."/>
            <person name="Gonzalez J.B."/>
            <person name="Henrissat B."/>
            <person name="Kuo A."/>
            <person name="Liang C."/>
            <person name="Lipzen A."/>
            <person name="Lutzoni F."/>
            <person name="Magnuson J."/>
            <person name="Mondo S."/>
            <person name="Nolan M."/>
            <person name="Ohm R."/>
            <person name="Pangilinan J."/>
            <person name="Park H.-J."/>
            <person name="Ramirez L."/>
            <person name="Alfaro M."/>
            <person name="Sun H."/>
            <person name="Tritt A."/>
            <person name="Yoshinaga Y."/>
            <person name="Zwiers L.-H."/>
            <person name="Turgeon B.G."/>
            <person name="Goodwin S.B."/>
            <person name="Spatafora J.W."/>
            <person name="Crous P.W."/>
            <person name="Grigoriev I.V."/>
        </authorList>
    </citation>
    <scope>NUCLEOTIDE SEQUENCE</scope>
    <source>
        <strain evidence="2">IPT5</strain>
    </source>
</reference>
<proteinExistence type="predicted"/>
<gene>
    <name evidence="2" type="ORF">T440DRAFT_531566</name>
</gene>
<dbReference type="EMBL" id="MU006289">
    <property type="protein sequence ID" value="KAF2856271.1"/>
    <property type="molecule type" value="Genomic_DNA"/>
</dbReference>